<feature type="non-terminal residue" evidence="5">
    <location>
        <position position="280"/>
    </location>
</feature>
<dbReference type="InParanoid" id="D8QWN9"/>
<dbReference type="InterPro" id="IPR000834">
    <property type="entry name" value="Peptidase_M14"/>
</dbReference>
<organism evidence="6">
    <name type="scientific">Selaginella moellendorffii</name>
    <name type="common">Spikemoss</name>
    <dbReference type="NCBI Taxonomy" id="88036"/>
    <lineage>
        <taxon>Eukaryota</taxon>
        <taxon>Viridiplantae</taxon>
        <taxon>Streptophyta</taxon>
        <taxon>Embryophyta</taxon>
        <taxon>Tracheophyta</taxon>
        <taxon>Lycopodiopsida</taxon>
        <taxon>Selaginellales</taxon>
        <taxon>Selaginellaceae</taxon>
        <taxon>Selaginella</taxon>
    </lineage>
</organism>
<evidence type="ECO:0000259" key="4">
    <source>
        <dbReference type="PROSITE" id="PS52035"/>
    </source>
</evidence>
<dbReference type="OrthoDB" id="3626597at2759"/>
<dbReference type="Gene3D" id="3.40.630.10">
    <property type="entry name" value="Zn peptidases"/>
    <property type="match status" value="1"/>
</dbReference>
<dbReference type="STRING" id="88036.D8QWN9"/>
<keyword evidence="6" id="KW-1185">Reference proteome</keyword>
<dbReference type="MEROPS" id="M14.A01"/>
<dbReference type="FunFam" id="3.40.630.10:FF:000064">
    <property type="entry name" value="Carboxypeptidase A6"/>
    <property type="match status" value="1"/>
</dbReference>
<evidence type="ECO:0000256" key="1">
    <source>
        <dbReference type="ARBA" id="ARBA00001947"/>
    </source>
</evidence>
<evidence type="ECO:0000313" key="5">
    <source>
        <dbReference type="EMBL" id="EFJ35272.1"/>
    </source>
</evidence>
<gene>
    <name evidence="5" type="ORF">SELMODRAFT_64274</name>
</gene>
<dbReference type="InterPro" id="IPR034269">
    <property type="entry name" value="At5g42320_M14_CPD"/>
</dbReference>
<feature type="non-terminal residue" evidence="5">
    <location>
        <position position="1"/>
    </location>
</feature>
<dbReference type="GO" id="GO:0006508">
    <property type="term" value="P:proteolysis"/>
    <property type="evidence" value="ECO:0000318"/>
    <property type="project" value="GO_Central"/>
</dbReference>
<evidence type="ECO:0000256" key="2">
    <source>
        <dbReference type="ARBA" id="ARBA00005988"/>
    </source>
</evidence>
<accession>D8QWN9</accession>
<dbReference type="PROSITE" id="PS52035">
    <property type="entry name" value="PEPTIDASE_M14"/>
    <property type="match status" value="1"/>
</dbReference>
<dbReference type="PANTHER" id="PTHR11705:SF119">
    <property type="entry name" value="OS02G0119300 PROTEIN"/>
    <property type="match status" value="1"/>
</dbReference>
<dbReference type="GO" id="GO:0004181">
    <property type="term" value="F:metallocarboxypeptidase activity"/>
    <property type="evidence" value="ECO:0000318"/>
    <property type="project" value="GO_Central"/>
</dbReference>
<dbReference type="Gramene" id="EFJ35272">
    <property type="protein sequence ID" value="EFJ35272"/>
    <property type="gene ID" value="SELMODRAFT_64274"/>
</dbReference>
<proteinExistence type="inferred from homology"/>
<dbReference type="GO" id="GO:0008270">
    <property type="term" value="F:zinc ion binding"/>
    <property type="evidence" value="ECO:0007669"/>
    <property type="project" value="InterPro"/>
</dbReference>
<dbReference type="AlphaFoldDB" id="D8QWN9"/>
<dbReference type="SMART" id="SM00631">
    <property type="entry name" value="Zn_pept"/>
    <property type="match status" value="1"/>
</dbReference>
<dbReference type="CDD" id="cd06227">
    <property type="entry name" value="M14-CPA-like"/>
    <property type="match status" value="1"/>
</dbReference>
<protein>
    <recommendedName>
        <fullName evidence="4">Peptidase M14 domain-containing protein</fullName>
    </recommendedName>
</protein>
<dbReference type="GO" id="GO:0005615">
    <property type="term" value="C:extracellular space"/>
    <property type="evidence" value="ECO:0000318"/>
    <property type="project" value="GO_Central"/>
</dbReference>
<comment type="cofactor">
    <cofactor evidence="1">
        <name>Zn(2+)</name>
        <dbReference type="ChEBI" id="CHEBI:29105"/>
    </cofactor>
</comment>
<dbReference type="SUPFAM" id="SSF53187">
    <property type="entry name" value="Zn-dependent exopeptidases"/>
    <property type="match status" value="1"/>
</dbReference>
<reference evidence="5 6" key="1">
    <citation type="journal article" date="2011" name="Science">
        <title>The Selaginella genome identifies genetic changes associated with the evolution of vascular plants.</title>
        <authorList>
            <person name="Banks J.A."/>
            <person name="Nishiyama T."/>
            <person name="Hasebe M."/>
            <person name="Bowman J.L."/>
            <person name="Gribskov M."/>
            <person name="dePamphilis C."/>
            <person name="Albert V.A."/>
            <person name="Aono N."/>
            <person name="Aoyama T."/>
            <person name="Ambrose B.A."/>
            <person name="Ashton N.W."/>
            <person name="Axtell M.J."/>
            <person name="Barker E."/>
            <person name="Barker M.S."/>
            <person name="Bennetzen J.L."/>
            <person name="Bonawitz N.D."/>
            <person name="Chapple C."/>
            <person name="Cheng C."/>
            <person name="Correa L.G."/>
            <person name="Dacre M."/>
            <person name="DeBarry J."/>
            <person name="Dreyer I."/>
            <person name="Elias M."/>
            <person name="Engstrom E.M."/>
            <person name="Estelle M."/>
            <person name="Feng L."/>
            <person name="Finet C."/>
            <person name="Floyd S.K."/>
            <person name="Frommer W.B."/>
            <person name="Fujita T."/>
            <person name="Gramzow L."/>
            <person name="Gutensohn M."/>
            <person name="Harholt J."/>
            <person name="Hattori M."/>
            <person name="Heyl A."/>
            <person name="Hirai T."/>
            <person name="Hiwatashi Y."/>
            <person name="Ishikawa M."/>
            <person name="Iwata M."/>
            <person name="Karol K.G."/>
            <person name="Koehler B."/>
            <person name="Kolukisaoglu U."/>
            <person name="Kubo M."/>
            <person name="Kurata T."/>
            <person name="Lalonde S."/>
            <person name="Li K."/>
            <person name="Li Y."/>
            <person name="Litt A."/>
            <person name="Lyons E."/>
            <person name="Manning G."/>
            <person name="Maruyama T."/>
            <person name="Michael T.P."/>
            <person name="Mikami K."/>
            <person name="Miyazaki S."/>
            <person name="Morinaga S."/>
            <person name="Murata T."/>
            <person name="Mueller-Roeber B."/>
            <person name="Nelson D.R."/>
            <person name="Obara M."/>
            <person name="Oguri Y."/>
            <person name="Olmstead R.G."/>
            <person name="Onodera N."/>
            <person name="Petersen B.L."/>
            <person name="Pils B."/>
            <person name="Prigge M."/>
            <person name="Rensing S.A."/>
            <person name="Riano-Pachon D.M."/>
            <person name="Roberts A.W."/>
            <person name="Sato Y."/>
            <person name="Scheller H.V."/>
            <person name="Schulz B."/>
            <person name="Schulz C."/>
            <person name="Shakirov E.V."/>
            <person name="Shibagaki N."/>
            <person name="Shinohara N."/>
            <person name="Shippen D.E."/>
            <person name="Soerensen I."/>
            <person name="Sotooka R."/>
            <person name="Sugimoto N."/>
            <person name="Sugita M."/>
            <person name="Sumikawa N."/>
            <person name="Tanurdzic M."/>
            <person name="Theissen G."/>
            <person name="Ulvskov P."/>
            <person name="Wakazuki S."/>
            <person name="Weng J.K."/>
            <person name="Willats W.W."/>
            <person name="Wipf D."/>
            <person name="Wolf P.G."/>
            <person name="Yang L."/>
            <person name="Zimmer A.D."/>
            <person name="Zhu Q."/>
            <person name="Mitros T."/>
            <person name="Hellsten U."/>
            <person name="Loque D."/>
            <person name="Otillar R."/>
            <person name="Salamov A."/>
            <person name="Schmutz J."/>
            <person name="Shapiro H."/>
            <person name="Lindquist E."/>
            <person name="Lucas S."/>
            <person name="Rokhsar D."/>
            <person name="Grigoriev I.V."/>
        </authorList>
    </citation>
    <scope>NUCLEOTIDE SEQUENCE [LARGE SCALE GENOMIC DNA]</scope>
</reference>
<dbReference type="OMA" id="QWCASFF"/>
<feature type="active site" description="Proton donor/acceptor" evidence="3">
    <location>
        <position position="262"/>
    </location>
</feature>
<dbReference type="eggNOG" id="KOG2650">
    <property type="taxonomic scope" value="Eukaryota"/>
</dbReference>
<evidence type="ECO:0000256" key="3">
    <source>
        <dbReference type="PROSITE-ProRule" id="PRU01379"/>
    </source>
</evidence>
<comment type="similarity">
    <text evidence="2 3">Belongs to the peptidase M14 family.</text>
</comment>
<feature type="domain" description="Peptidase M14" evidence="4">
    <location>
        <begin position="1"/>
        <end position="280"/>
    </location>
</feature>
<name>D8QWN9_SELML</name>
<dbReference type="EMBL" id="GL377568">
    <property type="protein sequence ID" value="EFJ35272.1"/>
    <property type="molecule type" value="Genomic_DNA"/>
</dbReference>
<sequence>YRLACSDALLRELDALVARHPSTMSLEGIQADASDGYKAEIRVVTVAGSVQASSFDDRVRIFLNFGQHGRELITSEVALRLLRILSREDKSASKKHIDRILSRTVFKIVPMENVNGRQIVENGSLCERRNGRGVDTNRNWKVNWGVKEKDYDPTEEFPGTAPFSEPETRILRDIALRFKPHLWVNVHSGMQALFMPYDHKNATPGYQAAARMSFLLQTLNALHCNGNCTVGSGGGAVGYLAHGTATDYMYDVLKVPSAFTFEIYGDVHANRDDCFRMFNP</sequence>
<dbReference type="Proteomes" id="UP000001514">
    <property type="component" value="Unassembled WGS sequence"/>
</dbReference>
<dbReference type="PANTHER" id="PTHR11705">
    <property type="entry name" value="PROTEASE FAMILY M14 CARBOXYPEPTIDASE A,B"/>
    <property type="match status" value="1"/>
</dbReference>
<dbReference type="KEGG" id="smo:SELMODRAFT_64274"/>
<dbReference type="Pfam" id="PF00246">
    <property type="entry name" value="Peptidase_M14"/>
    <property type="match status" value="1"/>
</dbReference>
<dbReference type="HOGENOM" id="CLU_065471_0_0_1"/>
<evidence type="ECO:0000313" key="6">
    <source>
        <dbReference type="Proteomes" id="UP000001514"/>
    </source>
</evidence>